<reference evidence="1" key="1">
    <citation type="journal article" date="2019" name="BMC Genomics">
        <title>A new reference genome for Sorghum bicolor reveals high levels of sequence similarity between sweet and grain genotypes: implications for the genetics of sugar metabolism.</title>
        <authorList>
            <person name="Cooper E.A."/>
            <person name="Brenton Z.W."/>
            <person name="Flinn B.S."/>
            <person name="Jenkins J."/>
            <person name="Shu S."/>
            <person name="Flowers D."/>
            <person name="Luo F."/>
            <person name="Wang Y."/>
            <person name="Xia P."/>
            <person name="Barry K."/>
            <person name="Daum C."/>
            <person name="Lipzen A."/>
            <person name="Yoshinaga Y."/>
            <person name="Schmutz J."/>
            <person name="Saski C."/>
            <person name="Vermerris W."/>
            <person name="Kresovich S."/>
        </authorList>
    </citation>
    <scope>NUCLEOTIDE SEQUENCE</scope>
</reference>
<evidence type="ECO:0000313" key="1">
    <source>
        <dbReference type="EMBL" id="KAG0551933.1"/>
    </source>
</evidence>
<dbReference type="AlphaFoldDB" id="A0A921S4I4"/>
<evidence type="ECO:0000313" key="2">
    <source>
        <dbReference type="Proteomes" id="UP000807115"/>
    </source>
</evidence>
<name>A0A921S4I4_SORBI</name>
<proteinExistence type="predicted"/>
<dbReference type="EMBL" id="CM027680">
    <property type="protein sequence ID" value="KAG0551933.1"/>
    <property type="molecule type" value="Genomic_DNA"/>
</dbReference>
<sequence length="74" mass="8243">MDDEWSGRRTAKFGSWSWFPKLKVDLDDSRRSRGGGGADTAVAGSELGDPGWARRRALDGLTSRLVFFLKKIID</sequence>
<dbReference type="Proteomes" id="UP000807115">
    <property type="component" value="Chromosome 1"/>
</dbReference>
<reference evidence="1" key="2">
    <citation type="submission" date="2020-10" db="EMBL/GenBank/DDBJ databases">
        <authorList>
            <person name="Cooper E.A."/>
            <person name="Brenton Z.W."/>
            <person name="Flinn B.S."/>
            <person name="Jenkins J."/>
            <person name="Shu S."/>
            <person name="Flowers D."/>
            <person name="Luo F."/>
            <person name="Wang Y."/>
            <person name="Xia P."/>
            <person name="Barry K."/>
            <person name="Daum C."/>
            <person name="Lipzen A."/>
            <person name="Yoshinaga Y."/>
            <person name="Schmutz J."/>
            <person name="Saski C."/>
            <person name="Vermerris W."/>
            <person name="Kresovich S."/>
        </authorList>
    </citation>
    <scope>NUCLEOTIDE SEQUENCE</scope>
</reference>
<comment type="caution">
    <text evidence="1">The sequence shown here is derived from an EMBL/GenBank/DDBJ whole genome shotgun (WGS) entry which is preliminary data.</text>
</comment>
<organism evidence="1 2">
    <name type="scientific">Sorghum bicolor</name>
    <name type="common">Sorghum</name>
    <name type="synonym">Sorghum vulgare</name>
    <dbReference type="NCBI Taxonomy" id="4558"/>
    <lineage>
        <taxon>Eukaryota</taxon>
        <taxon>Viridiplantae</taxon>
        <taxon>Streptophyta</taxon>
        <taxon>Embryophyta</taxon>
        <taxon>Tracheophyta</taxon>
        <taxon>Spermatophyta</taxon>
        <taxon>Magnoliopsida</taxon>
        <taxon>Liliopsida</taxon>
        <taxon>Poales</taxon>
        <taxon>Poaceae</taxon>
        <taxon>PACMAD clade</taxon>
        <taxon>Panicoideae</taxon>
        <taxon>Andropogonodae</taxon>
        <taxon>Andropogoneae</taxon>
        <taxon>Sorghinae</taxon>
        <taxon>Sorghum</taxon>
    </lineage>
</organism>
<accession>A0A921S4I4</accession>
<gene>
    <name evidence="1" type="ORF">BDA96_01G465700</name>
</gene>
<protein>
    <submittedName>
        <fullName evidence="1">Uncharacterized protein</fullName>
    </submittedName>
</protein>